<gene>
    <name evidence="2" type="ORF">GGX14DRAFT_406114</name>
</gene>
<keyword evidence="3" id="KW-1185">Reference proteome</keyword>
<feature type="compositionally biased region" description="Low complexity" evidence="1">
    <location>
        <begin position="69"/>
        <end position="83"/>
    </location>
</feature>
<dbReference type="AlphaFoldDB" id="A0AAD6UUN4"/>
<evidence type="ECO:0000313" key="2">
    <source>
        <dbReference type="EMBL" id="KAJ7192731.1"/>
    </source>
</evidence>
<dbReference type="EMBL" id="JARJCW010000116">
    <property type="protein sequence ID" value="KAJ7192731.1"/>
    <property type="molecule type" value="Genomic_DNA"/>
</dbReference>
<organism evidence="2 3">
    <name type="scientific">Mycena pura</name>
    <dbReference type="NCBI Taxonomy" id="153505"/>
    <lineage>
        <taxon>Eukaryota</taxon>
        <taxon>Fungi</taxon>
        <taxon>Dikarya</taxon>
        <taxon>Basidiomycota</taxon>
        <taxon>Agaricomycotina</taxon>
        <taxon>Agaricomycetes</taxon>
        <taxon>Agaricomycetidae</taxon>
        <taxon>Agaricales</taxon>
        <taxon>Marasmiineae</taxon>
        <taxon>Mycenaceae</taxon>
        <taxon>Mycena</taxon>
    </lineage>
</organism>
<evidence type="ECO:0000313" key="3">
    <source>
        <dbReference type="Proteomes" id="UP001219525"/>
    </source>
</evidence>
<name>A0AAD6UUN4_9AGAR</name>
<dbReference type="Proteomes" id="UP001219525">
    <property type="component" value="Unassembled WGS sequence"/>
</dbReference>
<comment type="caution">
    <text evidence="2">The sequence shown here is derived from an EMBL/GenBank/DDBJ whole genome shotgun (WGS) entry which is preliminary data.</text>
</comment>
<sequence length="241" mass="26962">MSPSSHPTYVVPIFEKFVRTPESYLLAAFSGVLSVLAGSLATEISKPKHRHRPPQCSPAPALFRAHRQPPSGSSSSSPGPASVSDEESYLWLDENPSEPDRAWLPAIGSRWQPGHRRCSPSTSTRAPTFIAVDLSPRPSPPYYSCWRRLPRLPIGVAHPLSTARNACELSRESFFARLTLKSGYIAGFDLHWQVVRCWAIPTERLWRFDKYGIKNVRPFYDGGVSKNVHLTNNQPARQSEI</sequence>
<accession>A0AAD6UUN4</accession>
<protein>
    <submittedName>
        <fullName evidence="2">Uncharacterized protein</fullName>
    </submittedName>
</protein>
<proteinExistence type="predicted"/>
<feature type="region of interest" description="Disordered" evidence="1">
    <location>
        <begin position="45"/>
        <end position="89"/>
    </location>
</feature>
<reference evidence="2" key="1">
    <citation type="submission" date="2023-03" db="EMBL/GenBank/DDBJ databases">
        <title>Massive genome expansion in bonnet fungi (Mycena s.s.) driven by repeated elements and novel gene families across ecological guilds.</title>
        <authorList>
            <consortium name="Lawrence Berkeley National Laboratory"/>
            <person name="Harder C.B."/>
            <person name="Miyauchi S."/>
            <person name="Viragh M."/>
            <person name="Kuo A."/>
            <person name="Thoen E."/>
            <person name="Andreopoulos B."/>
            <person name="Lu D."/>
            <person name="Skrede I."/>
            <person name="Drula E."/>
            <person name="Henrissat B."/>
            <person name="Morin E."/>
            <person name="Kohler A."/>
            <person name="Barry K."/>
            <person name="LaButti K."/>
            <person name="Morin E."/>
            <person name="Salamov A."/>
            <person name="Lipzen A."/>
            <person name="Mereny Z."/>
            <person name="Hegedus B."/>
            <person name="Baldrian P."/>
            <person name="Stursova M."/>
            <person name="Weitz H."/>
            <person name="Taylor A."/>
            <person name="Grigoriev I.V."/>
            <person name="Nagy L.G."/>
            <person name="Martin F."/>
            <person name="Kauserud H."/>
        </authorList>
    </citation>
    <scope>NUCLEOTIDE SEQUENCE</scope>
    <source>
        <strain evidence="2">9144</strain>
    </source>
</reference>
<evidence type="ECO:0000256" key="1">
    <source>
        <dbReference type="SAM" id="MobiDB-lite"/>
    </source>
</evidence>